<feature type="signal peptide" evidence="1">
    <location>
        <begin position="1"/>
        <end position="22"/>
    </location>
</feature>
<proteinExistence type="predicted"/>
<keyword evidence="1" id="KW-0732">Signal</keyword>
<evidence type="ECO:0000313" key="3">
    <source>
        <dbReference type="Proteomes" id="UP000486602"/>
    </source>
</evidence>
<protein>
    <submittedName>
        <fullName evidence="2">DUF4252 domain-containing protein</fullName>
    </submittedName>
</protein>
<comment type="caution">
    <text evidence="2">The sequence shown here is derived from an EMBL/GenBank/DDBJ whole genome shotgun (WGS) entry which is preliminary data.</text>
</comment>
<evidence type="ECO:0000313" key="2">
    <source>
        <dbReference type="EMBL" id="NEN25754.1"/>
    </source>
</evidence>
<gene>
    <name evidence="2" type="ORF">G3O08_19880</name>
</gene>
<organism evidence="2 3">
    <name type="scientific">Cryomorpha ignava</name>
    <dbReference type="NCBI Taxonomy" id="101383"/>
    <lineage>
        <taxon>Bacteria</taxon>
        <taxon>Pseudomonadati</taxon>
        <taxon>Bacteroidota</taxon>
        <taxon>Flavobacteriia</taxon>
        <taxon>Flavobacteriales</taxon>
        <taxon>Cryomorphaceae</taxon>
        <taxon>Cryomorpha</taxon>
    </lineage>
</organism>
<name>A0A7K3WW56_9FLAO</name>
<dbReference type="Pfam" id="PF14060">
    <property type="entry name" value="DUF4252"/>
    <property type="match status" value="1"/>
</dbReference>
<dbReference type="Proteomes" id="UP000486602">
    <property type="component" value="Unassembled WGS sequence"/>
</dbReference>
<dbReference type="AlphaFoldDB" id="A0A7K3WW56"/>
<evidence type="ECO:0000256" key="1">
    <source>
        <dbReference type="SAM" id="SignalP"/>
    </source>
</evidence>
<sequence length="180" mass="20210">MKTRNIISLLSVLLLSISVLQAQDAIDKYFEKYADNPEFTSIIVSSKMFELFANVQVDSPENSDFKDAIKGLKGIKILAYDQSESPNIQLTDFKSAIKKIGPEYEVLMSIDDKDEKVRFYILESGDIIKELFMVVGGNGNLFLMSLVGDIDLEKMSSLSKKMNIGGMNYLENLDEKGKTK</sequence>
<keyword evidence="3" id="KW-1185">Reference proteome</keyword>
<feature type="chain" id="PRO_5029725739" evidence="1">
    <location>
        <begin position="23"/>
        <end position="180"/>
    </location>
</feature>
<dbReference type="RefSeq" id="WP_163287200.1">
    <property type="nucleotide sequence ID" value="NZ_JAAGVY010000076.1"/>
</dbReference>
<dbReference type="InterPro" id="IPR025348">
    <property type="entry name" value="DUF4252"/>
</dbReference>
<dbReference type="EMBL" id="JAAGVY010000076">
    <property type="protein sequence ID" value="NEN25754.1"/>
    <property type="molecule type" value="Genomic_DNA"/>
</dbReference>
<accession>A0A7K3WW56</accession>
<reference evidence="2 3" key="1">
    <citation type="submission" date="2020-02" db="EMBL/GenBank/DDBJ databases">
        <title>Out from the shadows clarifying the taxonomy of the family Cryomorphaceae and related taxa by utilizing the GTDB taxonomic framework.</title>
        <authorList>
            <person name="Bowman J.P."/>
        </authorList>
    </citation>
    <scope>NUCLEOTIDE SEQUENCE [LARGE SCALE GENOMIC DNA]</scope>
    <source>
        <strain evidence="2 3">QSSC 1-22</strain>
    </source>
</reference>